<reference evidence="17 18" key="1">
    <citation type="submission" date="2019-03" db="EMBL/GenBank/DDBJ databases">
        <title>Draft genome sequence of Xylaria hypoxylon DSM 108379, a ubiquitous saprotrophic-parasitic fungi on hardwood.</title>
        <authorList>
            <person name="Buettner E."/>
            <person name="Leonhardt S."/>
            <person name="Gebauer A.M."/>
            <person name="Liers C."/>
            <person name="Hofrichter M."/>
            <person name="Kellner H."/>
        </authorList>
    </citation>
    <scope>NUCLEOTIDE SEQUENCE [LARGE SCALE GENOMIC DNA]</scope>
    <source>
        <strain evidence="17 18">DSM 108379</strain>
    </source>
</reference>
<keyword evidence="9" id="KW-0319">Glycerol metabolism</keyword>
<sequence>MAEDTSAAELKQPTTNGTSPRYCLESSIRFPDQPSTLNMADNEMAGGRRELSGISRSSKLPRPLMNRGNDVVQKANLKPVSRKSSQSSTLGPKTGNAGERETKRGKDPIKCHRREPSSASQESYDSPIPGSPLSVDKASTTRGSTARALEDAPLGFTRPETPTRRSKTATITTRTDLFLAETPSQIPRGPGSKGSPPRQLFRKSSLNIPANSNMTDQVNNTPITTTEASRQPGNRAMDYSREDSYVNIDDTSTQLTDEGDSVGDRPLPKANGSKANGSTENGSTENGSTEGGRRELGERQVQDDSTSASTLRPDLHDDDNREDHDDDDSFPELDDMGIEEIHRQPPRKPNGGIRWAPWNVPFKRRGQTLVVLIHSLSIVATVSLFFAFCANPFAWPLLLIYLLHVLSSKAATDGSLKYRSEWLRKSYIWHFFADYYPARLHKTHDLPATRKYIFGYHPHGIISHGAWAAFATDALGFSEKFPGITNSLLTLDSNFRIPFYREYILSMGVRSVSKESIVNILNKGGPNGEGMGRGVTVVVGGARESLEAQPGMFRLILRERKGFIKLAVRCGADLVPVLAFGENDLYDQLQPQEHPYMHRIQMFLLKVWKFTLPFLHGRGVFNYDVGLMPYRRPLNVVVGTPIKVRQSSSVSTEEINRLHSLYVEELEKLWEQYKDDFAPDRKEEMQILP</sequence>
<evidence type="ECO:0000256" key="6">
    <source>
        <dbReference type="ARBA" id="ARBA00022516"/>
    </source>
</evidence>
<feature type="compositionally biased region" description="Basic and acidic residues" evidence="16">
    <location>
        <begin position="291"/>
        <end position="302"/>
    </location>
</feature>
<evidence type="ECO:0000256" key="5">
    <source>
        <dbReference type="ARBA" id="ARBA00013244"/>
    </source>
</evidence>
<dbReference type="InterPro" id="IPR007130">
    <property type="entry name" value="DAGAT"/>
</dbReference>
<keyword evidence="10" id="KW-0256">Endoplasmic reticulum</keyword>
<dbReference type="GO" id="GO:0019432">
    <property type="term" value="P:triglyceride biosynthetic process"/>
    <property type="evidence" value="ECO:0007669"/>
    <property type="project" value="TreeGrafter"/>
</dbReference>
<keyword evidence="7" id="KW-0808">Transferase</keyword>
<evidence type="ECO:0000256" key="3">
    <source>
        <dbReference type="ARBA" id="ARBA00005189"/>
    </source>
</evidence>
<feature type="compositionally biased region" description="Polar residues" evidence="16">
    <location>
        <begin position="82"/>
        <end position="91"/>
    </location>
</feature>
<comment type="similarity">
    <text evidence="4">Belongs to the diacylglycerol acyltransferase family.</text>
</comment>
<evidence type="ECO:0000256" key="7">
    <source>
        <dbReference type="ARBA" id="ARBA00022679"/>
    </source>
</evidence>
<evidence type="ECO:0000313" key="18">
    <source>
        <dbReference type="Proteomes" id="UP000297716"/>
    </source>
</evidence>
<keyword evidence="14" id="KW-0012">Acyltransferase</keyword>
<evidence type="ECO:0000256" key="8">
    <source>
        <dbReference type="ARBA" id="ARBA00022692"/>
    </source>
</evidence>
<feature type="compositionally biased region" description="Basic and acidic residues" evidence="16">
    <location>
        <begin position="98"/>
        <end position="116"/>
    </location>
</feature>
<evidence type="ECO:0000256" key="13">
    <source>
        <dbReference type="ARBA" id="ARBA00023136"/>
    </source>
</evidence>
<feature type="region of interest" description="Disordered" evidence="16">
    <location>
        <begin position="1"/>
        <end position="333"/>
    </location>
</feature>
<evidence type="ECO:0000256" key="1">
    <source>
        <dbReference type="ARBA" id="ARBA00004477"/>
    </source>
</evidence>
<dbReference type="GO" id="GO:0005789">
    <property type="term" value="C:endoplasmic reticulum membrane"/>
    <property type="evidence" value="ECO:0007669"/>
    <property type="project" value="UniProtKB-SubCell"/>
</dbReference>
<comment type="catalytic activity">
    <reaction evidence="15">
        <text>an acyl-CoA + a 1,2-diacyl-sn-glycerol = a triacyl-sn-glycerol + CoA</text>
        <dbReference type="Rhea" id="RHEA:10868"/>
        <dbReference type="ChEBI" id="CHEBI:17815"/>
        <dbReference type="ChEBI" id="CHEBI:57287"/>
        <dbReference type="ChEBI" id="CHEBI:58342"/>
        <dbReference type="ChEBI" id="CHEBI:64615"/>
        <dbReference type="EC" id="2.3.1.20"/>
    </reaction>
</comment>
<evidence type="ECO:0000256" key="9">
    <source>
        <dbReference type="ARBA" id="ARBA00022798"/>
    </source>
</evidence>
<dbReference type="PANTHER" id="PTHR12317:SF0">
    <property type="entry name" value="ACYLTRANSFERASE"/>
    <property type="match status" value="1"/>
</dbReference>
<dbReference type="GO" id="GO:0006071">
    <property type="term" value="P:glycerol metabolic process"/>
    <property type="evidence" value="ECO:0007669"/>
    <property type="project" value="UniProtKB-KW"/>
</dbReference>
<dbReference type="GO" id="GO:0004144">
    <property type="term" value="F:diacylglycerol O-acyltransferase activity"/>
    <property type="evidence" value="ECO:0007669"/>
    <property type="project" value="UniProtKB-EC"/>
</dbReference>
<dbReference type="OrthoDB" id="264532at2759"/>
<dbReference type="Proteomes" id="UP000297716">
    <property type="component" value="Unassembled WGS sequence"/>
</dbReference>
<dbReference type="EMBL" id="SKBN01000314">
    <property type="protein sequence ID" value="TGJ79113.1"/>
    <property type="molecule type" value="Genomic_DNA"/>
</dbReference>
<feature type="compositionally biased region" description="Basic and acidic residues" evidence="16">
    <location>
        <begin position="313"/>
        <end position="323"/>
    </location>
</feature>
<keyword evidence="8" id="KW-0812">Transmembrane</keyword>
<dbReference type="AlphaFoldDB" id="A0A4Z0YK99"/>
<evidence type="ECO:0000256" key="4">
    <source>
        <dbReference type="ARBA" id="ARBA00005420"/>
    </source>
</evidence>
<dbReference type="PANTHER" id="PTHR12317">
    <property type="entry name" value="DIACYLGLYCEROL O-ACYLTRANSFERASE"/>
    <property type="match status" value="1"/>
</dbReference>
<evidence type="ECO:0000313" key="17">
    <source>
        <dbReference type="EMBL" id="TGJ79113.1"/>
    </source>
</evidence>
<keyword evidence="13" id="KW-0472">Membrane</keyword>
<feature type="compositionally biased region" description="Low complexity" evidence="16">
    <location>
        <begin position="187"/>
        <end position="198"/>
    </location>
</feature>
<keyword evidence="11" id="KW-1133">Transmembrane helix</keyword>
<feature type="compositionally biased region" description="Polar residues" evidence="16">
    <location>
        <begin position="273"/>
        <end position="288"/>
    </location>
</feature>
<evidence type="ECO:0000256" key="16">
    <source>
        <dbReference type="SAM" id="MobiDB-lite"/>
    </source>
</evidence>
<dbReference type="STRING" id="37992.A0A4Z0YK99"/>
<name>A0A4Z0YK99_9PEZI</name>
<comment type="pathway">
    <text evidence="3">Lipid metabolism.</text>
</comment>
<proteinExistence type="inferred from homology"/>
<comment type="pathway">
    <text evidence="2">Glycerolipid metabolism; triacylglycerol biosynthesis.</text>
</comment>
<keyword evidence="18" id="KW-1185">Reference proteome</keyword>
<keyword evidence="6" id="KW-0444">Lipid biosynthesis</keyword>
<evidence type="ECO:0000256" key="15">
    <source>
        <dbReference type="ARBA" id="ARBA00048109"/>
    </source>
</evidence>
<gene>
    <name evidence="17" type="ORF">E0Z10_g9643</name>
</gene>
<feature type="compositionally biased region" description="Polar residues" evidence="16">
    <location>
        <begin position="202"/>
        <end position="232"/>
    </location>
</feature>
<evidence type="ECO:0000256" key="11">
    <source>
        <dbReference type="ARBA" id="ARBA00022989"/>
    </source>
</evidence>
<organism evidence="17 18">
    <name type="scientific">Xylaria hypoxylon</name>
    <dbReference type="NCBI Taxonomy" id="37992"/>
    <lineage>
        <taxon>Eukaryota</taxon>
        <taxon>Fungi</taxon>
        <taxon>Dikarya</taxon>
        <taxon>Ascomycota</taxon>
        <taxon>Pezizomycotina</taxon>
        <taxon>Sordariomycetes</taxon>
        <taxon>Xylariomycetidae</taxon>
        <taxon>Xylariales</taxon>
        <taxon>Xylariaceae</taxon>
        <taxon>Xylaria</taxon>
    </lineage>
</organism>
<dbReference type="CDD" id="cd07987">
    <property type="entry name" value="LPLAT_MGAT-like"/>
    <property type="match status" value="1"/>
</dbReference>
<dbReference type="Pfam" id="PF03982">
    <property type="entry name" value="DAGAT"/>
    <property type="match status" value="1"/>
</dbReference>
<protein>
    <recommendedName>
        <fullName evidence="5">diacylglycerol O-acyltransferase</fullName>
        <ecNumber evidence="5">2.3.1.20</ecNumber>
    </recommendedName>
</protein>
<evidence type="ECO:0000256" key="2">
    <source>
        <dbReference type="ARBA" id="ARBA00004771"/>
    </source>
</evidence>
<feature type="compositionally biased region" description="Acidic residues" evidence="16">
    <location>
        <begin position="324"/>
        <end position="333"/>
    </location>
</feature>
<evidence type="ECO:0000256" key="10">
    <source>
        <dbReference type="ARBA" id="ARBA00022824"/>
    </source>
</evidence>
<keyword evidence="12" id="KW-0443">Lipid metabolism</keyword>
<evidence type="ECO:0000256" key="12">
    <source>
        <dbReference type="ARBA" id="ARBA00023098"/>
    </source>
</evidence>
<comment type="subcellular location">
    <subcellularLocation>
        <location evidence="1">Endoplasmic reticulum membrane</location>
        <topology evidence="1">Multi-pass membrane protein</topology>
    </subcellularLocation>
</comment>
<accession>A0A4Z0YK99</accession>
<comment type="caution">
    <text evidence="17">The sequence shown here is derived from an EMBL/GenBank/DDBJ whole genome shotgun (WGS) entry which is preliminary data.</text>
</comment>
<dbReference type="EC" id="2.3.1.20" evidence="5"/>
<evidence type="ECO:0000256" key="14">
    <source>
        <dbReference type="ARBA" id="ARBA00023315"/>
    </source>
</evidence>